<dbReference type="GO" id="GO:0005216">
    <property type="term" value="F:monoatomic ion channel activity"/>
    <property type="evidence" value="ECO:0007669"/>
    <property type="project" value="InterPro"/>
</dbReference>
<comment type="subcellular location">
    <subcellularLocation>
        <location evidence="1">Membrane</location>
        <topology evidence="1">Multi-pass membrane protein</topology>
    </subcellularLocation>
</comment>
<dbReference type="Pfam" id="PF00042">
    <property type="entry name" value="Globin"/>
    <property type="match status" value="1"/>
</dbReference>
<evidence type="ECO:0000256" key="5">
    <source>
        <dbReference type="ARBA" id="ARBA00023136"/>
    </source>
</evidence>
<feature type="transmembrane region" description="Helical" evidence="7">
    <location>
        <begin position="1005"/>
        <end position="1025"/>
    </location>
</feature>
<dbReference type="InterPro" id="IPR044399">
    <property type="entry name" value="Mb-like_M"/>
</dbReference>
<dbReference type="PANTHER" id="PTHR10582">
    <property type="entry name" value="TRANSIENT RECEPTOR POTENTIAL ION CHANNEL PROTEIN"/>
    <property type="match status" value="1"/>
</dbReference>
<feature type="domain" description="Globin" evidence="8">
    <location>
        <begin position="321"/>
        <end position="463"/>
    </location>
</feature>
<feature type="compositionally biased region" description="Polar residues" evidence="6">
    <location>
        <begin position="546"/>
        <end position="556"/>
    </location>
</feature>
<dbReference type="GO" id="GO:0020037">
    <property type="term" value="F:heme binding"/>
    <property type="evidence" value="ECO:0007669"/>
    <property type="project" value="InterPro"/>
</dbReference>
<accession>A0A6U5BPR3</accession>
<dbReference type="GO" id="GO:0019825">
    <property type="term" value="F:oxygen binding"/>
    <property type="evidence" value="ECO:0007669"/>
    <property type="project" value="InterPro"/>
</dbReference>
<organism evidence="9">
    <name type="scientific">Hemiselmis andersenii</name>
    <name type="common">Cryptophyte alga</name>
    <dbReference type="NCBI Taxonomy" id="464988"/>
    <lineage>
        <taxon>Eukaryota</taxon>
        <taxon>Cryptophyceae</taxon>
        <taxon>Cryptomonadales</taxon>
        <taxon>Hemiselmidaceae</taxon>
        <taxon>Hemiselmis</taxon>
    </lineage>
</organism>
<evidence type="ECO:0000256" key="1">
    <source>
        <dbReference type="ARBA" id="ARBA00004141"/>
    </source>
</evidence>
<name>A0A6U5BPR3_HEMAN</name>
<dbReference type="GO" id="GO:0098703">
    <property type="term" value="P:calcium ion import across plasma membrane"/>
    <property type="evidence" value="ECO:0007669"/>
    <property type="project" value="TreeGrafter"/>
</dbReference>
<evidence type="ECO:0000259" key="8">
    <source>
        <dbReference type="PROSITE" id="PS01033"/>
    </source>
</evidence>
<dbReference type="GO" id="GO:0005886">
    <property type="term" value="C:plasma membrane"/>
    <property type="evidence" value="ECO:0007669"/>
    <property type="project" value="TreeGrafter"/>
</dbReference>
<keyword evidence="2 7" id="KW-0812">Transmembrane</keyword>
<keyword evidence="4 7" id="KW-1133">Transmembrane helix</keyword>
<evidence type="ECO:0000256" key="4">
    <source>
        <dbReference type="ARBA" id="ARBA00022989"/>
    </source>
</evidence>
<proteinExistence type="predicted"/>
<sequence>MVPPPSNGEMERDLAKCPFSTAAALGNASPVLASDSQSRSMDLHSLPRNTNHASGRRGSELIALPEDVEVAMATGGHTASFDDGPMSSDFSVPRGLFSAAFSRLGSAVSVAESKRSGTTSGERRGSLAATPNHSSGSFRMRGGGTFAIRPNWRKRKKLACASKVPLAADDFERHSEAVRNMWEKLMEQGSLGEMAEFYEATLEIDFATSKGTAPLPRSGSFSSHLGQRGQVVSTDGLGMKHLDLFGRCLGGYQGALSRSDLHRLVADEAPAEFSNGMRSGHVLAMMKGAEAVARRGLTEEFTDDLKDSWDIVVVQGMGPSLCAALDELASTVSLISDSWTLARKNMTLEELGMAVYDKLFEAAPRMRVMFSQNQQIMATKLAEMLSMLVSCSSQMDLLLQQMSWIGYRHMTYGVKQAQVPVIGGLVISVIQSAVGEEDWSSDVQAAWEAVWGQANDAMMQAMILGEKHGHVMLKMMAASAQFSHEIETALERNLKATQVPMKGLEVLPCEDTFTSKSIRTGLLSRVKSTAGRPASSSSRAPLGTVSGLSTLVQPRTNSDKGNGKSSKSAALSLFSFINTCVDMMWRPEDLEEFLIIQATNTFKEGLTDEMLPGIGEALRLSFEDVLGRKEDGWGPEQDAAWEWMWGRISDTMGTLLKSRRDGHGEVLSEAWDLVDSKCSIDDIATFFWEELNECCPHIVHLFTGTRLTQVIHFKGAMNFLISSALNFEEFCGRLSKLAVSHMRFGVKSEYIQGVGDVFLGVLRRGLLEIGEWSDKVETAFSKVWSPASMAFARTLNNSHNKLSDAIVSGDAEQLQIALVSTPRSKRVGHLCAIYIKDEVLSPLVWAIQDGKTEIARYILRDVLTIRADRDGYYYGAEELFDKHPNLVGLLCRDAPHLLDALLDGLMWHSPRLPGDKIQVNYYLRHLYGNLEEHSNAFASTLSLMHKKAPVEIFYHPVIRQLLDVKWYSFAVYLFLCEQFWFAFILGWFLVLEIEFSEGCGLTRPRIVFTTLTMLTNAIMMGLASFQYYRGMTKKVPIGRYLFNVPYLLTTVWNLARFSSCVLLSIYNFLPCDFGCLVGDPDTATRSLEPMFRRATKSSSGSSTGGFPDTPMVAPCFTLEREIVAGLATLLLWVQAMQTFVVSKTLASLTYTLGIMAKDVFANVAIILVVTLSFGSALAAMRETPESVANMGEWIVILSMHTLTVDTFNFVNDVRTLGKVTIMVFNLIVNIGLLNVLIAQLSLTYQNLNDKKEGWALKHRAQVVTEIEAYMPLSMRRRYFERLKMHKPLEFLEGDFGPSGGMSVRLPAKRVQSHPKYVPNRIIRFTGPADPHLPWPVIIQM</sequence>
<feature type="region of interest" description="Disordered" evidence="6">
    <location>
        <begin position="30"/>
        <end position="58"/>
    </location>
</feature>
<dbReference type="InterPro" id="IPR000971">
    <property type="entry name" value="Globin"/>
</dbReference>
<evidence type="ECO:0000256" key="2">
    <source>
        <dbReference type="ARBA" id="ARBA00022692"/>
    </source>
</evidence>
<feature type="transmembrane region" description="Helical" evidence="7">
    <location>
        <begin position="1222"/>
        <end position="1242"/>
    </location>
</feature>
<gene>
    <name evidence="9" type="ORF">HAND1043_LOCUS20290</name>
</gene>
<dbReference type="Gene3D" id="1.10.490.10">
    <property type="entry name" value="Globins"/>
    <property type="match status" value="3"/>
</dbReference>
<keyword evidence="5 7" id="KW-0472">Membrane</keyword>
<evidence type="ECO:0000256" key="3">
    <source>
        <dbReference type="ARBA" id="ARBA00022737"/>
    </source>
</evidence>
<evidence type="ECO:0000313" key="9">
    <source>
        <dbReference type="EMBL" id="CAD8753783.1"/>
    </source>
</evidence>
<protein>
    <recommendedName>
        <fullName evidence="8">Globin domain-containing protein</fullName>
    </recommendedName>
</protein>
<evidence type="ECO:0000256" key="6">
    <source>
        <dbReference type="SAM" id="MobiDB-lite"/>
    </source>
</evidence>
<dbReference type="CDD" id="cd01040">
    <property type="entry name" value="Mb-like"/>
    <property type="match status" value="2"/>
</dbReference>
<reference evidence="9" key="1">
    <citation type="submission" date="2021-01" db="EMBL/GenBank/DDBJ databases">
        <authorList>
            <person name="Corre E."/>
            <person name="Pelletier E."/>
            <person name="Niang G."/>
            <person name="Scheremetjew M."/>
            <person name="Finn R."/>
            <person name="Kale V."/>
            <person name="Holt S."/>
            <person name="Cochrane G."/>
            <person name="Meng A."/>
            <person name="Brown T."/>
            <person name="Cohen L."/>
        </authorList>
    </citation>
    <scope>NUCLEOTIDE SEQUENCE</scope>
    <source>
        <strain evidence="9">CCMP441</strain>
    </source>
</reference>
<dbReference type="InterPro" id="IPR013122">
    <property type="entry name" value="PKD1_2_channel"/>
</dbReference>
<dbReference type="SUPFAM" id="SSF46458">
    <property type="entry name" value="Globin-like"/>
    <property type="match status" value="3"/>
</dbReference>
<dbReference type="Pfam" id="PF08016">
    <property type="entry name" value="PKD_channel"/>
    <property type="match status" value="1"/>
</dbReference>
<feature type="transmembrane region" description="Helical" evidence="7">
    <location>
        <begin position="966"/>
        <end position="993"/>
    </location>
</feature>
<dbReference type="PANTHER" id="PTHR10582:SF2">
    <property type="entry name" value="INACTIVE"/>
    <property type="match status" value="1"/>
</dbReference>
<keyword evidence="3" id="KW-0677">Repeat</keyword>
<evidence type="ECO:0000256" key="7">
    <source>
        <dbReference type="SAM" id="Phobius"/>
    </source>
</evidence>
<feature type="region of interest" description="Disordered" evidence="6">
    <location>
        <begin position="529"/>
        <end position="566"/>
    </location>
</feature>
<dbReference type="InterPro" id="IPR012292">
    <property type="entry name" value="Globin/Proto"/>
</dbReference>
<feature type="compositionally biased region" description="Low complexity" evidence="6">
    <location>
        <begin position="532"/>
        <end position="541"/>
    </location>
</feature>
<feature type="region of interest" description="Disordered" evidence="6">
    <location>
        <begin position="110"/>
        <end position="141"/>
    </location>
</feature>
<dbReference type="InterPro" id="IPR024862">
    <property type="entry name" value="TRPV"/>
</dbReference>
<dbReference type="InterPro" id="IPR009050">
    <property type="entry name" value="Globin-like_sf"/>
</dbReference>
<feature type="transmembrane region" description="Helical" evidence="7">
    <location>
        <begin position="1160"/>
        <end position="1180"/>
    </location>
</feature>
<dbReference type="PROSITE" id="PS01033">
    <property type="entry name" value="GLOBIN"/>
    <property type="match status" value="1"/>
</dbReference>
<dbReference type="EMBL" id="HBFK01033429">
    <property type="protein sequence ID" value="CAD8753783.1"/>
    <property type="molecule type" value="Transcribed_RNA"/>
</dbReference>